<dbReference type="Proteomes" id="UP000777002">
    <property type="component" value="Unassembled WGS sequence"/>
</dbReference>
<keyword evidence="3" id="KW-1185">Reference proteome</keyword>
<dbReference type="RefSeq" id="WP_205049825.1">
    <property type="nucleotide sequence ID" value="NZ_JACJKX010000003.1"/>
</dbReference>
<evidence type="ECO:0000313" key="3">
    <source>
        <dbReference type="Proteomes" id="UP000777002"/>
    </source>
</evidence>
<comment type="caution">
    <text evidence="2">The sequence shown here is derived from an EMBL/GenBank/DDBJ whole genome shotgun (WGS) entry which is preliminary data.</text>
</comment>
<evidence type="ECO:0008006" key="4">
    <source>
        <dbReference type="Google" id="ProtNLM"/>
    </source>
</evidence>
<keyword evidence="1" id="KW-1133">Transmembrane helix</keyword>
<keyword evidence="1" id="KW-0812">Transmembrane</keyword>
<gene>
    <name evidence="2" type="ORF">H5985_02930</name>
</gene>
<sequence length="61" mass="7115">MSEFFLFNLTEQGYSVVLVFILAAVLAVAELWSLKIRRAKAYHALMREARARLSEMRLRID</sequence>
<feature type="transmembrane region" description="Helical" evidence="1">
    <location>
        <begin position="12"/>
        <end position="32"/>
    </location>
</feature>
<dbReference type="EMBL" id="JACJKX010000003">
    <property type="protein sequence ID" value="MBM6928225.1"/>
    <property type="molecule type" value="Genomic_DNA"/>
</dbReference>
<evidence type="ECO:0000313" key="2">
    <source>
        <dbReference type="EMBL" id="MBM6928225.1"/>
    </source>
</evidence>
<evidence type="ECO:0000256" key="1">
    <source>
        <dbReference type="SAM" id="Phobius"/>
    </source>
</evidence>
<protein>
    <recommendedName>
        <fullName evidence="4">Heme exporter protein D</fullName>
    </recommendedName>
</protein>
<keyword evidence="1" id="KW-0472">Membrane</keyword>
<proteinExistence type="predicted"/>
<reference evidence="2 3" key="1">
    <citation type="journal article" date="2021" name="Sci. Rep.">
        <title>The distribution of antibiotic resistance genes in chicken gut microbiota commensals.</title>
        <authorList>
            <person name="Juricova H."/>
            <person name="Matiasovicova J."/>
            <person name="Kubasova T."/>
            <person name="Cejkova D."/>
            <person name="Rychlik I."/>
        </authorList>
    </citation>
    <scope>NUCLEOTIDE SEQUENCE [LARGE SCALE GENOMIC DNA]</scope>
    <source>
        <strain evidence="2 3">An562</strain>
    </source>
</reference>
<accession>A0ABS2GR27</accession>
<name>A0ABS2GR27_9BURK</name>
<organism evidence="2 3">
    <name type="scientific">Parasutterella secunda</name>
    <dbReference type="NCBI Taxonomy" id="626947"/>
    <lineage>
        <taxon>Bacteria</taxon>
        <taxon>Pseudomonadati</taxon>
        <taxon>Pseudomonadota</taxon>
        <taxon>Betaproteobacteria</taxon>
        <taxon>Burkholderiales</taxon>
        <taxon>Sutterellaceae</taxon>
        <taxon>Parasutterella</taxon>
    </lineage>
</organism>